<feature type="compositionally biased region" description="Low complexity" evidence="6">
    <location>
        <begin position="1136"/>
        <end position="1149"/>
    </location>
</feature>
<dbReference type="GO" id="GO:0005737">
    <property type="term" value="C:cytoplasm"/>
    <property type="evidence" value="ECO:0007669"/>
    <property type="project" value="TreeGrafter"/>
</dbReference>
<gene>
    <name evidence="8" type="ORF">QBZ16_004656</name>
</gene>
<evidence type="ECO:0000256" key="6">
    <source>
        <dbReference type="SAM" id="MobiDB-lite"/>
    </source>
</evidence>
<dbReference type="InterPro" id="IPR050660">
    <property type="entry name" value="NEK_Ser/Thr_kinase"/>
</dbReference>
<feature type="region of interest" description="Disordered" evidence="6">
    <location>
        <begin position="1402"/>
        <end position="1464"/>
    </location>
</feature>
<evidence type="ECO:0000256" key="5">
    <source>
        <dbReference type="ARBA" id="ARBA00022840"/>
    </source>
</evidence>
<feature type="compositionally biased region" description="Basic and acidic residues" evidence="6">
    <location>
        <begin position="1164"/>
        <end position="1177"/>
    </location>
</feature>
<feature type="compositionally biased region" description="Low complexity" evidence="6">
    <location>
        <begin position="1498"/>
        <end position="1521"/>
    </location>
</feature>
<feature type="domain" description="Protein kinase" evidence="7">
    <location>
        <begin position="864"/>
        <end position="1290"/>
    </location>
</feature>
<dbReference type="GO" id="GO:0004674">
    <property type="term" value="F:protein serine/threonine kinase activity"/>
    <property type="evidence" value="ECO:0007669"/>
    <property type="project" value="UniProtKB-EC"/>
</dbReference>
<feature type="region of interest" description="Disordered" evidence="6">
    <location>
        <begin position="1485"/>
        <end position="1553"/>
    </location>
</feature>
<evidence type="ECO:0000313" key="9">
    <source>
        <dbReference type="Proteomes" id="UP001255856"/>
    </source>
</evidence>
<evidence type="ECO:0000256" key="3">
    <source>
        <dbReference type="ARBA" id="ARBA00022741"/>
    </source>
</evidence>
<organism evidence="8 9">
    <name type="scientific">Prototheca wickerhamii</name>
    <dbReference type="NCBI Taxonomy" id="3111"/>
    <lineage>
        <taxon>Eukaryota</taxon>
        <taxon>Viridiplantae</taxon>
        <taxon>Chlorophyta</taxon>
        <taxon>core chlorophytes</taxon>
        <taxon>Trebouxiophyceae</taxon>
        <taxon>Chlorellales</taxon>
        <taxon>Chlorellaceae</taxon>
        <taxon>Prototheca</taxon>
    </lineage>
</organism>
<dbReference type="PANTHER" id="PTHR43671:SF13">
    <property type="entry name" value="SERINE_THREONINE-PROTEIN KINASE NEK2"/>
    <property type="match status" value="1"/>
</dbReference>
<keyword evidence="5" id="KW-0067">ATP-binding</keyword>
<evidence type="ECO:0000259" key="7">
    <source>
        <dbReference type="PROSITE" id="PS50011"/>
    </source>
</evidence>
<dbReference type="InterPro" id="IPR000719">
    <property type="entry name" value="Prot_kinase_dom"/>
</dbReference>
<dbReference type="GO" id="GO:0005524">
    <property type="term" value="F:ATP binding"/>
    <property type="evidence" value="ECO:0007669"/>
    <property type="project" value="UniProtKB-KW"/>
</dbReference>
<evidence type="ECO:0000256" key="2">
    <source>
        <dbReference type="ARBA" id="ARBA00022679"/>
    </source>
</evidence>
<sequence length="1682" mass="175004">MLGKQLAQLATAAAEGVAAACLPAVAALRRALLAHADAAPSEGEAACAPGERSARDAPPIADQPAPLAAHRIRLADSSLGSEAVSRRSSSWSEAGGPGRGLAALRRAALEAWASLEALAPAAARPGWEGTGPFEALLAVRTLDRARGEAASDASEVELRVLRSLGGGALAAAVRAERAARRPGAPLTRDALGAALGALPERDWCAADWDALAAAAGLWMAAADAPRAMRGPGAAAALEADRALLSLAFEDLWTREPACAPVSRPRRAAVDLLRGACQQLLAALGDAPDSESACCQRGSRSNRAELDRNPAPAIPAPASTLKTALSLLASLARLAARVAPLRRPDASGPANDAVLRGRTRRGALRALGFLLAPEQGLASTLLRAPAVGAGAQARPAATAPLQQAAFDYITQLLSARGSPFPQHRPTTDFYVRHHFVQFLRLYHNPGRDALALAQCRRHLGVLLALARTGAPAVRARFQQLSCLDFLARELSLEASTVERDRPRTALAPTPGPMHANGRGPDRGPSTTCKTPGHFTGDLEEDLELLERWEEEQEDESDSDDDFQAQLPAAGARIGHPFPSAVKPGLGLRLGGGAGGAANSDGSLSDSAEESPTIPALRAGPRPAPPALRLGALEPGPGGQAVSSLGAVQKPAKAGIPRLVPIVADTTAGRLPDAAPRLPLLALPAARSTLAAREAAARADQEAAGAHQGSAAAHERLERGRPPLLDLPGQRHRRRRSGVPAVGQINAENAMAEAPATMSPWYRAERATRLLYSSPQLHVQLLELAVCLLLRGPESEALDPSTTDAFPLSRGLPNAPWALQHHLSHPLNAGLAPDLAARLAASLGEPALRLLRLLCGALFRPAWYADRERAPGATGAYATVYHCRLPRALDPGAPAQAALKVLEAPRGAQDRCATVDVFGEVGVMSGLAALPRFARLLDFGYDAVESTHVLVMPRYACSLKQWRLRQGVARGEAATTRYLCIFRQVLLAVKELAEKGIAHFDLKCDNVLLERRPGVSEREFWDPELAETGTPKASPGAASLGRSRSFGSGVTARRAPLLPFEVILADFGESVRLCEDDATKRAASAAGGQTGGSAETGATASRSSASGGAASPAWGGRSLSSETHTWPPGSADGASTSDGPCCDDLLLDGPGATADDLDGGSTARQTKSEGRTCRVRGTDAFKSPEMLRLGGTGPEAGADRRRPKGVGPASDIWSLGCLLFELLTGELLIRDTDWLSLHARVATGRLPLFPPDRVQLLQEHPFTLDLLQWILVRDPERRPSLDDIDKRLSGLLLRLGGLGSSRDLALSGRTSARQAAWPLPSPHSSELEPKASQDAAAPLVAWRGRPLDLARGLMPVSPSVGVCRLASLAAALLRIQAPADNLRAILLLAPGRASMPHEAAACSAAPSPLSSVSPLKGAASRPGASPEPSPGKRAAVSVNPLFGSPDRDAASTSPDKPGRSLILPERVPKPRSLWAMLTGSDGRRGLRGAARVAHADAGLSPGAASSDAEASPSPQPSSRKSPPTKLPRVPRYSGPLRPAPAGGEEEDLARELEGQDEEAIEAVRAVVALGVRWKARRCPPALTASSGSAAEVGEWVRRCLAAPEGAATPSTRGGAIAGAQLVLAPQPGSEAAAAVLAIAALVRAGASLLEAASAASHWGLDTHLPPWVLQALPEIVGSVALSHY</sequence>
<dbReference type="Proteomes" id="UP001255856">
    <property type="component" value="Unassembled WGS sequence"/>
</dbReference>
<protein>
    <recommendedName>
        <fullName evidence="1">non-specific serine/threonine protein kinase</fullName>
        <ecNumber evidence="1">2.7.11.1</ecNumber>
    </recommendedName>
</protein>
<feature type="region of interest" description="Disordered" evidence="6">
    <location>
        <begin position="496"/>
        <end position="534"/>
    </location>
</feature>
<evidence type="ECO:0000256" key="1">
    <source>
        <dbReference type="ARBA" id="ARBA00012513"/>
    </source>
</evidence>
<feature type="compositionally biased region" description="Low complexity" evidence="6">
    <location>
        <begin position="1081"/>
        <end position="1116"/>
    </location>
</feature>
<dbReference type="PROSITE" id="PS00108">
    <property type="entry name" value="PROTEIN_KINASE_ST"/>
    <property type="match status" value="1"/>
</dbReference>
<dbReference type="SUPFAM" id="SSF56112">
    <property type="entry name" value="Protein kinase-like (PK-like)"/>
    <property type="match status" value="1"/>
</dbReference>
<feature type="region of interest" description="Disordered" evidence="6">
    <location>
        <begin position="591"/>
        <end position="642"/>
    </location>
</feature>
<feature type="compositionally biased region" description="Low complexity" evidence="6">
    <location>
        <begin position="700"/>
        <end position="710"/>
    </location>
</feature>
<dbReference type="InterPro" id="IPR008271">
    <property type="entry name" value="Ser/Thr_kinase_AS"/>
</dbReference>
<feature type="compositionally biased region" description="Acidic residues" evidence="6">
    <location>
        <begin position="1541"/>
        <end position="1553"/>
    </location>
</feature>
<dbReference type="SMART" id="SM00220">
    <property type="entry name" value="S_TKc"/>
    <property type="match status" value="1"/>
</dbReference>
<keyword evidence="4" id="KW-0418">Kinase</keyword>
<dbReference type="GO" id="GO:0005634">
    <property type="term" value="C:nucleus"/>
    <property type="evidence" value="ECO:0007669"/>
    <property type="project" value="TreeGrafter"/>
</dbReference>
<feature type="compositionally biased region" description="Low complexity" evidence="6">
    <location>
        <begin position="613"/>
        <end position="633"/>
    </location>
</feature>
<keyword evidence="2" id="KW-0808">Transferase</keyword>
<dbReference type="EMBL" id="JASFZW010000006">
    <property type="protein sequence ID" value="KAK2077808.1"/>
    <property type="molecule type" value="Genomic_DNA"/>
</dbReference>
<reference evidence="8" key="1">
    <citation type="submission" date="2021-01" db="EMBL/GenBank/DDBJ databases">
        <authorList>
            <person name="Eckstrom K.M.E."/>
        </authorList>
    </citation>
    <scope>NUCLEOTIDE SEQUENCE</scope>
    <source>
        <strain evidence="8">UVCC 0001</strain>
    </source>
</reference>
<feature type="region of interest" description="Disordered" evidence="6">
    <location>
        <begin position="1081"/>
        <end position="1205"/>
    </location>
</feature>
<feature type="region of interest" description="Disordered" evidence="6">
    <location>
        <begin position="40"/>
        <end position="62"/>
    </location>
</feature>
<feature type="region of interest" description="Disordered" evidence="6">
    <location>
        <begin position="697"/>
        <end position="737"/>
    </location>
</feature>
<dbReference type="PANTHER" id="PTHR43671">
    <property type="entry name" value="SERINE/THREONINE-PROTEIN KINASE NEK"/>
    <property type="match status" value="1"/>
</dbReference>
<evidence type="ECO:0000313" key="8">
    <source>
        <dbReference type="EMBL" id="KAK2077808.1"/>
    </source>
</evidence>
<feature type="region of interest" description="Disordered" evidence="6">
    <location>
        <begin position="1018"/>
        <end position="1045"/>
    </location>
</feature>
<keyword evidence="3" id="KW-0547">Nucleotide-binding</keyword>
<dbReference type="InterPro" id="IPR011009">
    <property type="entry name" value="Kinase-like_dom_sf"/>
</dbReference>
<dbReference type="EC" id="2.7.11.1" evidence="1"/>
<dbReference type="PROSITE" id="PS50011">
    <property type="entry name" value="PROTEIN_KINASE_DOM"/>
    <property type="match status" value="1"/>
</dbReference>
<accession>A0AAD9MLB0</accession>
<keyword evidence="9" id="KW-1185">Reference proteome</keyword>
<dbReference type="Pfam" id="PF00069">
    <property type="entry name" value="Pkinase"/>
    <property type="match status" value="1"/>
</dbReference>
<proteinExistence type="predicted"/>
<feature type="compositionally biased region" description="Low complexity" evidence="6">
    <location>
        <begin position="595"/>
        <end position="604"/>
    </location>
</feature>
<dbReference type="GO" id="GO:0007059">
    <property type="term" value="P:chromosome segregation"/>
    <property type="evidence" value="ECO:0007669"/>
    <property type="project" value="TreeGrafter"/>
</dbReference>
<dbReference type="Gene3D" id="1.10.510.10">
    <property type="entry name" value="Transferase(Phosphotransferase) domain 1"/>
    <property type="match status" value="2"/>
</dbReference>
<name>A0AAD9MLB0_PROWI</name>
<feature type="compositionally biased region" description="Low complexity" evidence="6">
    <location>
        <begin position="1402"/>
        <end position="1412"/>
    </location>
</feature>
<comment type="caution">
    <text evidence="8">The sequence shown here is derived from an EMBL/GenBank/DDBJ whole genome shotgun (WGS) entry which is preliminary data.</text>
</comment>
<evidence type="ECO:0000256" key="4">
    <source>
        <dbReference type="ARBA" id="ARBA00022777"/>
    </source>
</evidence>